<feature type="binding site" evidence="10">
    <location>
        <begin position="225"/>
        <end position="230"/>
    </location>
    <ligand>
        <name>substrate</name>
    </ligand>
</feature>
<evidence type="ECO:0000256" key="7">
    <source>
        <dbReference type="ARBA" id="ARBA00023080"/>
    </source>
</evidence>
<dbReference type="EC" id="3.6.1.66" evidence="10"/>
<dbReference type="FunFam" id="3.90.950.10:FF:000001">
    <property type="entry name" value="dITP/XTP pyrophosphatase"/>
    <property type="match status" value="1"/>
</dbReference>
<dbReference type="Proteomes" id="UP000001916">
    <property type="component" value="Chromosome"/>
</dbReference>
<dbReference type="GO" id="GO:0035870">
    <property type="term" value="F:dITP diphosphatase activity"/>
    <property type="evidence" value="ECO:0007669"/>
    <property type="project" value="UniProtKB-UniRule"/>
</dbReference>
<dbReference type="Gene3D" id="3.90.950.10">
    <property type="match status" value="2"/>
</dbReference>
<evidence type="ECO:0000256" key="9">
    <source>
        <dbReference type="ARBA" id="ARBA00052017"/>
    </source>
</evidence>
<feature type="active site" description="Proton acceptor" evidence="10">
    <location>
        <position position="286"/>
    </location>
</feature>
<dbReference type="NCBIfam" id="TIGR00042">
    <property type="entry name" value="RdgB/HAM1 family non-canonical purine NTP pyrophosphatase"/>
    <property type="match status" value="1"/>
</dbReference>
<dbReference type="HAMAP" id="MF_01405">
    <property type="entry name" value="Non_canon_purine_NTPase"/>
    <property type="match status" value="1"/>
</dbReference>
<evidence type="ECO:0000256" key="12">
    <source>
        <dbReference type="SAM" id="MobiDB-lite"/>
    </source>
</evidence>
<dbReference type="STRING" id="526227.Mesil_1176"/>
<evidence type="ECO:0000256" key="6">
    <source>
        <dbReference type="ARBA" id="ARBA00022842"/>
    </source>
</evidence>
<dbReference type="GO" id="GO:0009117">
    <property type="term" value="P:nucleotide metabolic process"/>
    <property type="evidence" value="ECO:0007669"/>
    <property type="project" value="UniProtKB-KW"/>
</dbReference>
<keyword evidence="5 10" id="KW-0378">Hydrolase</keyword>
<feature type="region of interest" description="Disordered" evidence="12">
    <location>
        <begin position="187"/>
        <end position="218"/>
    </location>
</feature>
<dbReference type="HOGENOM" id="CLU_651819_0_0_0"/>
<comment type="catalytic activity">
    <reaction evidence="8 10">
        <text>dITP + H2O = dIMP + diphosphate + H(+)</text>
        <dbReference type="Rhea" id="RHEA:28342"/>
        <dbReference type="ChEBI" id="CHEBI:15377"/>
        <dbReference type="ChEBI" id="CHEBI:15378"/>
        <dbReference type="ChEBI" id="CHEBI:33019"/>
        <dbReference type="ChEBI" id="CHEBI:61194"/>
        <dbReference type="ChEBI" id="CHEBI:61382"/>
        <dbReference type="EC" id="3.6.1.66"/>
    </reaction>
</comment>
<dbReference type="SUPFAM" id="SSF52972">
    <property type="entry name" value="ITPase-like"/>
    <property type="match status" value="2"/>
</dbReference>
<dbReference type="Pfam" id="PF01725">
    <property type="entry name" value="Ham1p_like"/>
    <property type="match status" value="2"/>
</dbReference>
<dbReference type="GO" id="GO:0000166">
    <property type="term" value="F:nucleotide binding"/>
    <property type="evidence" value="ECO:0007669"/>
    <property type="project" value="UniProtKB-KW"/>
</dbReference>
<dbReference type="PANTHER" id="PTHR11067:SF9">
    <property type="entry name" value="INOSINE TRIPHOSPHATE PYROPHOSPHATASE"/>
    <property type="match status" value="1"/>
</dbReference>
<proteinExistence type="inferred from homology"/>
<dbReference type="GO" id="GO:0009146">
    <property type="term" value="P:purine nucleoside triphosphate catabolic process"/>
    <property type="evidence" value="ECO:0007669"/>
    <property type="project" value="UniProtKB-UniRule"/>
</dbReference>
<dbReference type="CDD" id="cd00515">
    <property type="entry name" value="HAM1"/>
    <property type="match status" value="1"/>
</dbReference>
<dbReference type="KEGG" id="msv:Mesil_1176"/>
<dbReference type="GO" id="GO:0017111">
    <property type="term" value="F:ribonucleoside triphosphate phosphatase activity"/>
    <property type="evidence" value="ECO:0007669"/>
    <property type="project" value="InterPro"/>
</dbReference>
<dbReference type="OrthoDB" id="9807456at2"/>
<dbReference type="AlphaFoldDB" id="D7BDS3"/>
<dbReference type="GO" id="GO:0046872">
    <property type="term" value="F:metal ion binding"/>
    <property type="evidence" value="ECO:0007669"/>
    <property type="project" value="UniProtKB-KW"/>
</dbReference>
<evidence type="ECO:0000256" key="2">
    <source>
        <dbReference type="ARBA" id="ARBA00011738"/>
    </source>
</evidence>
<feature type="binding site" evidence="10">
    <location>
        <position position="287"/>
    </location>
    <ligand>
        <name>substrate</name>
    </ligand>
</feature>
<comment type="cofactor">
    <cofactor evidence="10">
        <name>Mg(2+)</name>
        <dbReference type="ChEBI" id="CHEBI:18420"/>
    </cofactor>
    <text evidence="10">Binds 1 Mg(2+) ion per subunit.</text>
</comment>
<dbReference type="GO" id="GO:0036222">
    <property type="term" value="F:XTP diphosphatase activity"/>
    <property type="evidence" value="ECO:0007669"/>
    <property type="project" value="UniProtKB-UniRule"/>
</dbReference>
<dbReference type="EMBL" id="CP002042">
    <property type="protein sequence ID" value="ADH63074.1"/>
    <property type="molecule type" value="Genomic_DNA"/>
</dbReference>
<keyword evidence="14" id="KW-1185">Reference proteome</keyword>
<name>D7BDS3_ALLS1</name>
<gene>
    <name evidence="13" type="ordered locus">Mesil_1176</name>
</gene>
<evidence type="ECO:0000313" key="13">
    <source>
        <dbReference type="EMBL" id="ADH63074.1"/>
    </source>
</evidence>
<dbReference type="eggNOG" id="COG0127">
    <property type="taxonomic scope" value="Bacteria"/>
</dbReference>
<evidence type="ECO:0000256" key="10">
    <source>
        <dbReference type="HAMAP-Rule" id="MF_01405"/>
    </source>
</evidence>
<reference evidence="13 14" key="1">
    <citation type="journal article" date="2010" name="Stand. Genomic Sci.">
        <title>Complete genome sequence of Meiothermus silvanus type strain (VI-R2).</title>
        <authorList>
            <person name="Sikorski J."/>
            <person name="Tindall B.J."/>
            <person name="Lowry S."/>
            <person name="Lucas S."/>
            <person name="Nolan M."/>
            <person name="Copeland A."/>
            <person name="Glavina Del Rio T."/>
            <person name="Tice H."/>
            <person name="Cheng J.F."/>
            <person name="Han C."/>
            <person name="Pitluck S."/>
            <person name="Liolios K."/>
            <person name="Ivanova N."/>
            <person name="Mavromatis K."/>
            <person name="Mikhailova N."/>
            <person name="Pati A."/>
            <person name="Goodwin L."/>
            <person name="Chen A."/>
            <person name="Palaniappan K."/>
            <person name="Land M."/>
            <person name="Hauser L."/>
            <person name="Chang Y.J."/>
            <person name="Jeffries C.D."/>
            <person name="Rohde M."/>
            <person name="Goker M."/>
            <person name="Woyke T."/>
            <person name="Bristow J."/>
            <person name="Eisen J.A."/>
            <person name="Markowitz V."/>
            <person name="Hugenholtz P."/>
            <person name="Kyrpides N.C."/>
            <person name="Klenk H.P."/>
            <person name="Lapidus A."/>
        </authorList>
    </citation>
    <scope>NUCLEOTIDE SEQUENCE [LARGE SCALE GENOMIC DNA]</scope>
    <source>
        <strain evidence="14">ATCC 700542 / DSM 9946 / VI-R2</strain>
    </source>
</reference>
<keyword evidence="7 10" id="KW-0546">Nucleotide metabolism</keyword>
<evidence type="ECO:0000256" key="8">
    <source>
        <dbReference type="ARBA" id="ARBA00051875"/>
    </source>
</evidence>
<sequence>MRVLATTTNPLKAQRLQELLRPLGWQVISLAEQQVPIPEVPHLSPLDSALVRAAAAAKASGIPAIADESVFELQVNGKLEHYSMHFGPWNTALERNLRLLERLRGLPIERRGARFITVMALAQPSGALEVFQGETAGLILQRMENQGGIGYDPLFFVTEASKTLADMTPEEREAVSPWRRAVERLVEAQQASKPRLQPSMPAAQPEAKPEPPPPQPTPMRVLVATSNAGKFKELREGLAPLGWQLFSLLDYPFKLPHEDGSTFEDNAMLKAAFATKQVGIPALADDSGLEVEALQGEPGVYSARYGGKSSDTERNLYLLDRLRHVKGEERRAKFVAVLVLAYPDGHLEAYRGEAHGLILEAPRGEGGFGYDPLFYVPEAGKTFAEMSLEEKAHYSHRGKALRALLEAHRNGPPPREIVVLE</sequence>
<evidence type="ECO:0000313" key="14">
    <source>
        <dbReference type="Proteomes" id="UP000001916"/>
    </source>
</evidence>
<evidence type="ECO:0000256" key="4">
    <source>
        <dbReference type="ARBA" id="ARBA00022741"/>
    </source>
</evidence>
<comment type="catalytic activity">
    <reaction evidence="9 10">
        <text>XTP + H2O = XMP + diphosphate + H(+)</text>
        <dbReference type="Rhea" id="RHEA:28610"/>
        <dbReference type="ChEBI" id="CHEBI:15377"/>
        <dbReference type="ChEBI" id="CHEBI:15378"/>
        <dbReference type="ChEBI" id="CHEBI:33019"/>
        <dbReference type="ChEBI" id="CHEBI:57464"/>
        <dbReference type="ChEBI" id="CHEBI:61314"/>
        <dbReference type="EC" id="3.6.1.66"/>
    </reaction>
</comment>
<accession>D7BDS3</accession>
<dbReference type="InterPro" id="IPR029001">
    <property type="entry name" value="ITPase-like_fam"/>
</dbReference>
<evidence type="ECO:0000256" key="11">
    <source>
        <dbReference type="RuleBase" id="RU003781"/>
    </source>
</evidence>
<comment type="subunit">
    <text evidence="2 10">Homodimer.</text>
</comment>
<evidence type="ECO:0000256" key="1">
    <source>
        <dbReference type="ARBA" id="ARBA00008023"/>
    </source>
</evidence>
<dbReference type="InterPro" id="IPR002637">
    <property type="entry name" value="RdgB/HAM1"/>
</dbReference>
<dbReference type="GO" id="GO:0005829">
    <property type="term" value="C:cytosol"/>
    <property type="evidence" value="ECO:0007669"/>
    <property type="project" value="TreeGrafter"/>
</dbReference>
<comment type="function">
    <text evidence="10">Pyrophosphatase that catalyzes the hydrolysis of nucleoside triphosphates to their monophosphate derivatives, with a high preference for the non-canonical purine nucleotides XTP (xanthosine triphosphate), dITP (deoxyinosine triphosphate) and ITP. Seems to function as a house-cleaning enzyme that removes non-canonical purine nucleotides from the nucleotide pool, thus preventing their incorporation into DNA/RNA and avoiding chromosomal lesions.</text>
</comment>
<dbReference type="GO" id="GO:0036220">
    <property type="term" value="F:ITP diphosphatase activity"/>
    <property type="evidence" value="ECO:0007669"/>
    <property type="project" value="UniProtKB-UniRule"/>
</dbReference>
<dbReference type="InterPro" id="IPR020922">
    <property type="entry name" value="dITP/XTP_pyrophosphatase"/>
</dbReference>
<dbReference type="PANTHER" id="PTHR11067">
    <property type="entry name" value="INOSINE TRIPHOSPHATE PYROPHOSPHATASE/HAM1 PROTEIN"/>
    <property type="match status" value="1"/>
</dbReference>
<feature type="binding site" evidence="10">
    <location>
        <position position="391"/>
    </location>
    <ligand>
        <name>substrate</name>
    </ligand>
</feature>
<evidence type="ECO:0000256" key="3">
    <source>
        <dbReference type="ARBA" id="ARBA00022723"/>
    </source>
</evidence>
<feature type="binding site" evidence="10">
    <location>
        <begin position="368"/>
        <end position="371"/>
    </location>
    <ligand>
        <name>substrate</name>
    </ligand>
</feature>
<comment type="similarity">
    <text evidence="1 10 11">Belongs to the HAM1 NTPase family.</text>
</comment>
<evidence type="ECO:0000256" key="5">
    <source>
        <dbReference type="ARBA" id="ARBA00022801"/>
    </source>
</evidence>
<keyword evidence="6 10" id="KW-0460">Magnesium</keyword>
<keyword evidence="4 10" id="KW-0547">Nucleotide-binding</keyword>
<keyword evidence="3 10" id="KW-0479">Metal-binding</keyword>
<feature type="binding site" evidence="10">
    <location>
        <position position="286"/>
    </location>
    <ligand>
        <name>Mg(2+)</name>
        <dbReference type="ChEBI" id="CHEBI:18420"/>
    </ligand>
</feature>
<comment type="catalytic activity">
    <reaction evidence="10">
        <text>ITP + H2O = IMP + diphosphate + H(+)</text>
        <dbReference type="Rhea" id="RHEA:29399"/>
        <dbReference type="ChEBI" id="CHEBI:15377"/>
        <dbReference type="ChEBI" id="CHEBI:15378"/>
        <dbReference type="ChEBI" id="CHEBI:33019"/>
        <dbReference type="ChEBI" id="CHEBI:58053"/>
        <dbReference type="ChEBI" id="CHEBI:61402"/>
        <dbReference type="EC" id="3.6.1.66"/>
    </reaction>
</comment>
<feature type="binding site" evidence="10">
    <location>
        <begin position="396"/>
        <end position="397"/>
    </location>
    <ligand>
        <name>substrate</name>
    </ligand>
</feature>
<organism evidence="13 14">
    <name type="scientific">Allomeiothermus silvanus (strain ATCC 700542 / DSM 9946 / NBRC 106475 / NCIMB 13440 / VI-R2)</name>
    <name type="common">Thermus silvanus</name>
    <dbReference type="NCBI Taxonomy" id="526227"/>
    <lineage>
        <taxon>Bacteria</taxon>
        <taxon>Thermotogati</taxon>
        <taxon>Deinococcota</taxon>
        <taxon>Deinococci</taxon>
        <taxon>Thermales</taxon>
        <taxon>Thermaceae</taxon>
        <taxon>Allomeiothermus</taxon>
    </lineage>
</organism>
<protein>
    <recommendedName>
        <fullName evidence="10">dITP/XTP pyrophosphatase</fullName>
        <ecNumber evidence="10">3.6.1.66</ecNumber>
    </recommendedName>
    <alternativeName>
        <fullName evidence="10">Non-canonical purine NTP pyrophosphatase</fullName>
    </alternativeName>
    <alternativeName>
        <fullName evidence="10">Non-standard purine NTP pyrophosphatase</fullName>
    </alternativeName>
    <alternativeName>
        <fullName evidence="10">Nucleoside-triphosphate diphosphatase</fullName>
    </alternativeName>
    <alternativeName>
        <fullName evidence="10">Nucleoside-triphosphate pyrophosphatase</fullName>
        <shortName evidence="10">NTPase</shortName>
    </alternativeName>
</protein>
<comment type="caution">
    <text evidence="10">Lacks conserved residue(s) required for the propagation of feature annotation.</text>
</comment>